<gene>
    <name evidence="9" type="ORF">SAMN04487901_109101</name>
</gene>
<keyword evidence="10" id="KW-1185">Reference proteome</keyword>
<comment type="subcellular location">
    <subcellularLocation>
        <location evidence="1">Membrane</location>
        <topology evidence="1">Multi-pass membrane protein</topology>
    </subcellularLocation>
</comment>
<evidence type="ECO:0000313" key="9">
    <source>
        <dbReference type="EMBL" id="SDG78539.1"/>
    </source>
</evidence>
<feature type="transmembrane region" description="Helical" evidence="6">
    <location>
        <begin position="33"/>
        <end position="53"/>
    </location>
</feature>
<evidence type="ECO:0000256" key="2">
    <source>
        <dbReference type="ARBA" id="ARBA00022692"/>
    </source>
</evidence>
<feature type="transmembrane region" description="Helical" evidence="6">
    <location>
        <begin position="60"/>
        <end position="83"/>
    </location>
</feature>
<feature type="transmembrane region" description="Helical" evidence="6">
    <location>
        <begin position="448"/>
        <end position="466"/>
    </location>
</feature>
<organism evidence="9 10">
    <name type="scientific">Prevotella communis</name>
    <dbReference type="NCBI Taxonomy" id="2913614"/>
    <lineage>
        <taxon>Bacteria</taxon>
        <taxon>Pseudomonadati</taxon>
        <taxon>Bacteroidota</taxon>
        <taxon>Bacteroidia</taxon>
        <taxon>Bacteroidales</taxon>
        <taxon>Prevotellaceae</taxon>
        <taxon>Prevotella</taxon>
    </lineage>
</organism>
<feature type="domain" description="ResB-like" evidence="8">
    <location>
        <begin position="56"/>
        <end position="176"/>
    </location>
</feature>
<dbReference type="InterPro" id="IPR002541">
    <property type="entry name" value="Cyt_c_assembly"/>
</dbReference>
<evidence type="ECO:0000256" key="5">
    <source>
        <dbReference type="ARBA" id="ARBA00023136"/>
    </source>
</evidence>
<evidence type="ECO:0000256" key="4">
    <source>
        <dbReference type="ARBA" id="ARBA00022989"/>
    </source>
</evidence>
<feature type="transmembrane region" description="Helical" evidence="6">
    <location>
        <begin position="615"/>
        <end position="631"/>
    </location>
</feature>
<dbReference type="Pfam" id="PF05140">
    <property type="entry name" value="ResB"/>
    <property type="match status" value="1"/>
</dbReference>
<name>A0A1G7X2X1_9BACT</name>
<dbReference type="InterPro" id="IPR007816">
    <property type="entry name" value="ResB-like_domain"/>
</dbReference>
<evidence type="ECO:0000256" key="1">
    <source>
        <dbReference type="ARBA" id="ARBA00004141"/>
    </source>
</evidence>
<feature type="transmembrane region" description="Helical" evidence="6">
    <location>
        <begin position="643"/>
        <end position="665"/>
    </location>
</feature>
<feature type="domain" description="Cytochrome c assembly protein" evidence="7">
    <location>
        <begin position="472"/>
        <end position="669"/>
    </location>
</feature>
<feature type="transmembrane region" description="Helical" evidence="6">
    <location>
        <begin position="538"/>
        <end position="561"/>
    </location>
</feature>
<feature type="transmembrane region" description="Helical" evidence="6">
    <location>
        <begin position="499"/>
        <end position="518"/>
    </location>
</feature>
<protein>
    <submittedName>
        <fullName evidence="9">ABC-type transport system involved in cytochrome c biogenesis, permease component</fullName>
    </submittedName>
</protein>
<dbReference type="RefSeq" id="WP_091817765.1">
    <property type="nucleotide sequence ID" value="NZ_FNCQ01000009.1"/>
</dbReference>
<dbReference type="GO" id="GO:0017004">
    <property type="term" value="P:cytochrome complex assembly"/>
    <property type="evidence" value="ECO:0007669"/>
    <property type="project" value="UniProtKB-KW"/>
</dbReference>
<reference evidence="10" key="1">
    <citation type="submission" date="2016-10" db="EMBL/GenBank/DDBJ databases">
        <authorList>
            <person name="Varghese N."/>
            <person name="Submissions S."/>
        </authorList>
    </citation>
    <scope>NUCLEOTIDE SEQUENCE [LARGE SCALE GENOMIC DNA]</scope>
    <source>
        <strain evidence="10">BP1-148</strain>
    </source>
</reference>
<keyword evidence="3" id="KW-0201">Cytochrome c-type biogenesis</keyword>
<feature type="transmembrane region" description="Helical" evidence="6">
    <location>
        <begin position="183"/>
        <end position="204"/>
    </location>
</feature>
<keyword evidence="5 6" id="KW-0472">Membrane</keyword>
<dbReference type="AlphaFoldDB" id="A0A1G7X2X1"/>
<evidence type="ECO:0000256" key="3">
    <source>
        <dbReference type="ARBA" id="ARBA00022748"/>
    </source>
</evidence>
<evidence type="ECO:0000259" key="7">
    <source>
        <dbReference type="Pfam" id="PF01578"/>
    </source>
</evidence>
<evidence type="ECO:0000259" key="8">
    <source>
        <dbReference type="Pfam" id="PF05140"/>
    </source>
</evidence>
<dbReference type="Proteomes" id="UP000198779">
    <property type="component" value="Unassembled WGS sequence"/>
</dbReference>
<dbReference type="InterPro" id="IPR045062">
    <property type="entry name" value="Cyt_c_biogenesis_CcsA/CcmC"/>
</dbReference>
<keyword evidence="2 6" id="KW-0812">Transmembrane</keyword>
<dbReference type="PANTHER" id="PTHR30071">
    <property type="entry name" value="HEME EXPORTER PROTEIN C"/>
    <property type="match status" value="1"/>
</dbReference>
<dbReference type="GO" id="GO:0005886">
    <property type="term" value="C:plasma membrane"/>
    <property type="evidence" value="ECO:0007669"/>
    <property type="project" value="TreeGrafter"/>
</dbReference>
<dbReference type="GO" id="GO:0020037">
    <property type="term" value="F:heme binding"/>
    <property type="evidence" value="ECO:0007669"/>
    <property type="project" value="InterPro"/>
</dbReference>
<dbReference type="PANTHER" id="PTHR30071:SF1">
    <property type="entry name" value="CYTOCHROME B_B6 PROTEIN-RELATED"/>
    <property type="match status" value="1"/>
</dbReference>
<feature type="transmembrane region" description="Helical" evidence="6">
    <location>
        <begin position="581"/>
        <end position="603"/>
    </location>
</feature>
<dbReference type="Pfam" id="PF01578">
    <property type="entry name" value="Cytochrom_C_asm"/>
    <property type="match status" value="1"/>
</dbReference>
<dbReference type="EMBL" id="FNCQ01000009">
    <property type="protein sequence ID" value="SDG78539.1"/>
    <property type="molecule type" value="Genomic_DNA"/>
</dbReference>
<proteinExistence type="predicted"/>
<evidence type="ECO:0000313" key="10">
    <source>
        <dbReference type="Proteomes" id="UP000198779"/>
    </source>
</evidence>
<evidence type="ECO:0000256" key="6">
    <source>
        <dbReference type="SAM" id="Phobius"/>
    </source>
</evidence>
<sequence>MLKKILVILYLVVVVVMAAATFAEHLYGMNFYAEWWFTALWALLAAVAVVYFLSRRIRRLSVVVLHFSFLVILLGALLTHLTASQGILHLRPNETALSYVLADGTLRPLPFSVKLDTFIVVCHPGTTAAADYESHLRITTADGERSETVSMNNICSVQGFRLYQSGYDDDGRGSVLAVNSDPWGIPVTYTGYALLFIGLLWMLVDPKGQYRQVLRSPLLRRGTLVLAFLLGVGELSAAPRTIPQETADKLGQLNILYNDRICPLQTYATDFTKKLFGKTHYEELTAEQVLAGYLFFADDWSGVPLKKQSDDRKWAIYELQHGFSLKVFPYTSQHGVTRWYAPVEEIDSLVVPAENRLLMTSYFDLLYSAVDADNYAMANEYLDRLKDYQHNNAGSSIPSDFRLKSERIYNTIPFATILFMVCLTMGFLSFFIFLFWPKKWAFRLQFGVLLLSFLALTTCEALRWIVSGNIPMSNGYETMLLMAWLVQLLTLCMQHRFRILLTFGFLLSGFFLLVSHISQMDPQIGHLMPVLRSPLLTLHVSIIMTAFALLSLTFICGLTGIAFHFTKRKEQTDVLATLSRVFLYPALTTLGFGIFIGAIWANVSWGTYWSWDPKEVWALITFMVYAVVVHTQSFRAFQRPLTYHIYVTLCFLTILMTYFGVNYFLGGMHSYA</sequence>
<accession>A0A1G7X2X1</accession>
<dbReference type="STRING" id="645274.SAMN04487901_109101"/>
<keyword evidence="4 6" id="KW-1133">Transmembrane helix</keyword>
<feature type="transmembrane region" description="Helical" evidence="6">
    <location>
        <begin position="412"/>
        <end position="436"/>
    </location>
</feature>